<dbReference type="EMBL" id="SMKY01000230">
    <property type="protein sequence ID" value="TDD70801.1"/>
    <property type="molecule type" value="Genomic_DNA"/>
</dbReference>
<dbReference type="GO" id="GO:0003700">
    <property type="term" value="F:DNA-binding transcription factor activity"/>
    <property type="evidence" value="ECO:0007669"/>
    <property type="project" value="TreeGrafter"/>
</dbReference>
<evidence type="ECO:0000256" key="1">
    <source>
        <dbReference type="ARBA" id="ARBA00023015"/>
    </source>
</evidence>
<evidence type="ECO:0000313" key="7">
    <source>
        <dbReference type="Proteomes" id="UP000295578"/>
    </source>
</evidence>
<dbReference type="InterPro" id="IPR001647">
    <property type="entry name" value="HTH_TetR"/>
</dbReference>
<keyword evidence="2 4" id="KW-0238">DNA-binding</keyword>
<gene>
    <name evidence="6" type="ORF">E1293_34495</name>
</gene>
<keyword evidence="1" id="KW-0805">Transcription regulation</keyword>
<dbReference type="Gene3D" id="1.10.357.10">
    <property type="entry name" value="Tetracycline Repressor, domain 2"/>
    <property type="match status" value="1"/>
</dbReference>
<evidence type="ECO:0000313" key="6">
    <source>
        <dbReference type="EMBL" id="TDD70801.1"/>
    </source>
</evidence>
<evidence type="ECO:0000256" key="2">
    <source>
        <dbReference type="ARBA" id="ARBA00023125"/>
    </source>
</evidence>
<dbReference type="AlphaFoldDB" id="A0A4R5AEQ0"/>
<proteinExistence type="predicted"/>
<evidence type="ECO:0000256" key="4">
    <source>
        <dbReference type="PROSITE-ProRule" id="PRU00335"/>
    </source>
</evidence>
<dbReference type="InterPro" id="IPR050109">
    <property type="entry name" value="HTH-type_TetR-like_transc_reg"/>
</dbReference>
<comment type="caution">
    <text evidence="6">The sequence shown here is derived from an EMBL/GenBank/DDBJ whole genome shotgun (WGS) entry which is preliminary data.</text>
</comment>
<accession>A0A4R5AEQ0</accession>
<keyword evidence="7" id="KW-1185">Reference proteome</keyword>
<dbReference type="InterPro" id="IPR036271">
    <property type="entry name" value="Tet_transcr_reg_TetR-rel_C_sf"/>
</dbReference>
<dbReference type="OrthoDB" id="9796019at2"/>
<dbReference type="InterPro" id="IPR011075">
    <property type="entry name" value="TetR_C"/>
</dbReference>
<dbReference type="Proteomes" id="UP000295578">
    <property type="component" value="Unassembled WGS sequence"/>
</dbReference>
<dbReference type="Gene3D" id="1.10.10.60">
    <property type="entry name" value="Homeodomain-like"/>
    <property type="match status" value="1"/>
</dbReference>
<feature type="domain" description="HTH tetR-type" evidence="5">
    <location>
        <begin position="53"/>
        <end position="113"/>
    </location>
</feature>
<sequence length="235" mass="25671">MRSMRTFRDLRNGEVHYVGNVSPIHAKGNANVHYLGVPGRASVMTTTTRRRGGALEAAIFDAVLTQLETVGYRRLTMEGVAATARTGKAALYRRWNSKDELITDALKHVLPETPTAPGTGEIREDMLAILKTTRDTLSACRGAAFKVLKEESDDGKGIVHEVVHDRLSQPVRELLYQALGEAAARGEIRPEAATRQIANVGPAVIIYRNLVEGGPMTDDYVASVVDEVLMPIVRP</sequence>
<dbReference type="SUPFAM" id="SSF46689">
    <property type="entry name" value="Homeodomain-like"/>
    <property type="match status" value="1"/>
</dbReference>
<dbReference type="InterPro" id="IPR009057">
    <property type="entry name" value="Homeodomain-like_sf"/>
</dbReference>
<evidence type="ECO:0000256" key="3">
    <source>
        <dbReference type="ARBA" id="ARBA00023163"/>
    </source>
</evidence>
<dbReference type="Pfam" id="PF16859">
    <property type="entry name" value="TetR_C_11"/>
    <property type="match status" value="1"/>
</dbReference>
<protein>
    <submittedName>
        <fullName evidence="6">TetR/AcrR family transcriptional regulator</fullName>
    </submittedName>
</protein>
<feature type="DNA-binding region" description="H-T-H motif" evidence="4">
    <location>
        <begin position="76"/>
        <end position="95"/>
    </location>
</feature>
<dbReference type="PANTHER" id="PTHR30055">
    <property type="entry name" value="HTH-TYPE TRANSCRIPTIONAL REGULATOR RUTR"/>
    <property type="match status" value="1"/>
</dbReference>
<reference evidence="6 7" key="1">
    <citation type="submission" date="2019-03" db="EMBL/GenBank/DDBJ databases">
        <title>Draft genome sequences of novel Actinobacteria.</title>
        <authorList>
            <person name="Sahin N."/>
            <person name="Ay H."/>
            <person name="Saygin H."/>
        </authorList>
    </citation>
    <scope>NUCLEOTIDE SEQUENCE [LARGE SCALE GENOMIC DNA]</scope>
    <source>
        <strain evidence="6 7">DSM 45941</strain>
    </source>
</reference>
<dbReference type="Pfam" id="PF00440">
    <property type="entry name" value="TetR_N"/>
    <property type="match status" value="1"/>
</dbReference>
<keyword evidence="3" id="KW-0804">Transcription</keyword>
<name>A0A4R5AEQ0_9ACTN</name>
<dbReference type="PROSITE" id="PS50977">
    <property type="entry name" value="HTH_TETR_2"/>
    <property type="match status" value="1"/>
</dbReference>
<dbReference type="SUPFAM" id="SSF48498">
    <property type="entry name" value="Tetracyclin repressor-like, C-terminal domain"/>
    <property type="match status" value="1"/>
</dbReference>
<dbReference type="PANTHER" id="PTHR30055:SF225">
    <property type="entry name" value="TRANSCRIPTIONAL REGULATORY PROTEIN-RELATED"/>
    <property type="match status" value="1"/>
</dbReference>
<evidence type="ECO:0000259" key="5">
    <source>
        <dbReference type="PROSITE" id="PS50977"/>
    </source>
</evidence>
<organism evidence="6 7">
    <name type="scientific">Actinomadura darangshiensis</name>
    <dbReference type="NCBI Taxonomy" id="705336"/>
    <lineage>
        <taxon>Bacteria</taxon>
        <taxon>Bacillati</taxon>
        <taxon>Actinomycetota</taxon>
        <taxon>Actinomycetes</taxon>
        <taxon>Streptosporangiales</taxon>
        <taxon>Thermomonosporaceae</taxon>
        <taxon>Actinomadura</taxon>
    </lineage>
</organism>
<dbReference type="GO" id="GO:0000976">
    <property type="term" value="F:transcription cis-regulatory region binding"/>
    <property type="evidence" value="ECO:0007669"/>
    <property type="project" value="TreeGrafter"/>
</dbReference>